<proteinExistence type="predicted"/>
<evidence type="ECO:0000313" key="3">
    <source>
        <dbReference type="EMBL" id="MFB9556843.1"/>
    </source>
</evidence>
<dbReference type="InterPro" id="IPR005523">
    <property type="entry name" value="DUF317_SPDY"/>
</dbReference>
<dbReference type="Proteomes" id="UP001589716">
    <property type="component" value="Unassembled WGS sequence"/>
</dbReference>
<reference evidence="3 4" key="1">
    <citation type="submission" date="2024-09" db="EMBL/GenBank/DDBJ databases">
        <authorList>
            <person name="Sun Q."/>
            <person name="Mori K."/>
        </authorList>
    </citation>
    <scope>NUCLEOTIDE SEQUENCE [LARGE SCALE GENOMIC DNA]</scope>
    <source>
        <strain evidence="3 4">JCM 4414</strain>
    </source>
</reference>
<feature type="region of interest" description="Disordered" evidence="1">
    <location>
        <begin position="405"/>
        <end position="431"/>
    </location>
</feature>
<name>A0ABV5QUN9_9ACTN</name>
<dbReference type="Pfam" id="PF03771">
    <property type="entry name" value="SPDY"/>
    <property type="match status" value="1"/>
</dbReference>
<sequence length="431" mass="47773">MPYAPADAHIHFALHPDHHSGVIATTSGPTADAARSHLQDLGWRSTSPTTMVLARIDREEPYYAATAAEQLHRYGFTVDIAPDLQEEIDTEWTWGNYPFPWCTREEVREVSAEAQRIHDDIAEGRLFIHLHAEDGHTTVAVGSYATGVRRHVRLHGENHLRQVVARFDHEAEAVADFQRLYSVAVRPGPAPLTDLERTVRQVLRGQRPAGHSADSIATAPAAPPVAALGEHEQFLTSFLEGNPRWEKYRTWRDETTIVSHESLTVRAEFDHEARHRTDTAWSMAEYNGPVGERLWHATLTAGTPIPLIRGLLEHLDTPSPARAGEPHEPLRDAGWHPASHPAWTTWRAPNRTIALDHVPHATDDRWVLYGGEDLDRAAWAIRLSAGVGHDVLTQLAGTAAALAEPPPAPARRATLVSQLPATAPQPRGRVR</sequence>
<gene>
    <name evidence="3" type="ORF">ACFFTP_21955</name>
</gene>
<dbReference type="RefSeq" id="WP_345484709.1">
    <property type="nucleotide sequence ID" value="NZ_BAAAWU010000001.1"/>
</dbReference>
<evidence type="ECO:0000313" key="4">
    <source>
        <dbReference type="Proteomes" id="UP001589716"/>
    </source>
</evidence>
<evidence type="ECO:0000259" key="2">
    <source>
        <dbReference type="Pfam" id="PF03771"/>
    </source>
</evidence>
<accession>A0ABV5QUN9</accession>
<organism evidence="3 4">
    <name type="scientific">Streptomyces roseoviridis</name>
    <dbReference type="NCBI Taxonomy" id="67361"/>
    <lineage>
        <taxon>Bacteria</taxon>
        <taxon>Bacillati</taxon>
        <taxon>Actinomycetota</taxon>
        <taxon>Actinomycetes</taxon>
        <taxon>Kitasatosporales</taxon>
        <taxon>Streptomycetaceae</taxon>
        <taxon>Streptomyces</taxon>
    </lineage>
</organism>
<dbReference type="EMBL" id="JBHMCT010000013">
    <property type="protein sequence ID" value="MFB9556843.1"/>
    <property type="molecule type" value="Genomic_DNA"/>
</dbReference>
<evidence type="ECO:0000256" key="1">
    <source>
        <dbReference type="SAM" id="MobiDB-lite"/>
    </source>
</evidence>
<protein>
    <submittedName>
        <fullName evidence="3">DUF317 domain-containing protein</fullName>
    </submittedName>
</protein>
<comment type="caution">
    <text evidence="3">The sequence shown here is derived from an EMBL/GenBank/DDBJ whole genome shotgun (WGS) entry which is preliminary data.</text>
</comment>
<keyword evidence="4" id="KW-1185">Reference proteome</keyword>
<feature type="domain" description="DUF317" evidence="2">
    <location>
        <begin position="264"/>
        <end position="321"/>
    </location>
</feature>